<dbReference type="RefSeq" id="WP_054711955.1">
    <property type="nucleotide sequence ID" value="NZ_CP014912.1"/>
</dbReference>
<dbReference type="STRING" id="240427.AYR62_13795"/>
<evidence type="ECO:0000313" key="2">
    <source>
        <dbReference type="EMBL" id="ANZ66514.1"/>
    </source>
</evidence>
<dbReference type="EMBL" id="CP014924">
    <property type="protein sequence ID" value="ANZ66514.1"/>
    <property type="molecule type" value="Genomic_DNA"/>
</dbReference>
<gene>
    <name evidence="2" type="ORF">AYR63_04775</name>
</gene>
<reference evidence="2 3" key="1">
    <citation type="submission" date="2016-03" db="EMBL/GenBank/DDBJ databases">
        <title>Pediococcus and Lactobacillus from brewery environment - whole genome sequencing and assembly.</title>
        <authorList>
            <person name="Behr J."/>
            <person name="Geissler A.J."/>
            <person name="Vogel R.F."/>
        </authorList>
    </citation>
    <scope>NUCLEOTIDE SEQUENCE [LARGE SCALE GENOMIC DNA]</scope>
    <source>
        <strain evidence="2 3">TMW 1.1995</strain>
    </source>
</reference>
<feature type="domain" description="Helix-turn-helix" evidence="1">
    <location>
        <begin position="8"/>
        <end position="57"/>
    </location>
</feature>
<sequence>MNNMDKSWLTYQQVMEELHIGSVNTVYKMINDGLKVTSIGRLKRIERKELDKYLASKTI</sequence>
<dbReference type="AlphaFoldDB" id="A0A1B2IWQ1"/>
<name>A0A1B2IWQ1_9LACO</name>
<dbReference type="InterPro" id="IPR041657">
    <property type="entry name" value="HTH_17"/>
</dbReference>
<organism evidence="2 3">
    <name type="scientific">Secundilactobacillus paracollinoides</name>
    <dbReference type="NCBI Taxonomy" id="240427"/>
    <lineage>
        <taxon>Bacteria</taxon>
        <taxon>Bacillati</taxon>
        <taxon>Bacillota</taxon>
        <taxon>Bacilli</taxon>
        <taxon>Lactobacillales</taxon>
        <taxon>Lactobacillaceae</taxon>
        <taxon>Secundilactobacillus</taxon>
    </lineage>
</organism>
<dbReference type="OrthoDB" id="2188840at2"/>
<evidence type="ECO:0000313" key="3">
    <source>
        <dbReference type="Proteomes" id="UP000093267"/>
    </source>
</evidence>
<protein>
    <recommendedName>
        <fullName evidence="1">Helix-turn-helix domain-containing protein</fullName>
    </recommendedName>
</protein>
<dbReference type="Pfam" id="PF12728">
    <property type="entry name" value="HTH_17"/>
    <property type="match status" value="1"/>
</dbReference>
<accession>A0A1B2IWQ1</accession>
<keyword evidence="3" id="KW-1185">Reference proteome</keyword>
<evidence type="ECO:0000259" key="1">
    <source>
        <dbReference type="Pfam" id="PF12728"/>
    </source>
</evidence>
<dbReference type="Proteomes" id="UP000093267">
    <property type="component" value="Chromosome"/>
</dbReference>
<proteinExistence type="predicted"/>
<dbReference type="KEGG" id="lpd:AYR62_13795"/>